<feature type="compositionally biased region" description="Polar residues" evidence="1">
    <location>
        <begin position="1"/>
        <end position="22"/>
    </location>
</feature>
<dbReference type="InterPro" id="IPR019626">
    <property type="entry name" value="Stress-induced_KGG_rpt"/>
</dbReference>
<dbReference type="AlphaFoldDB" id="A0A151GJI7"/>
<dbReference type="InParanoid" id="A0A151GJI7"/>
<gene>
    <name evidence="2" type="ORF">DCS_04255</name>
</gene>
<organism evidence="2 3">
    <name type="scientific">Drechmeria coniospora</name>
    <name type="common">Nematophagous fungus</name>
    <name type="synonym">Meria coniospora</name>
    <dbReference type="NCBI Taxonomy" id="98403"/>
    <lineage>
        <taxon>Eukaryota</taxon>
        <taxon>Fungi</taxon>
        <taxon>Dikarya</taxon>
        <taxon>Ascomycota</taxon>
        <taxon>Pezizomycotina</taxon>
        <taxon>Sordariomycetes</taxon>
        <taxon>Hypocreomycetidae</taxon>
        <taxon>Hypocreales</taxon>
        <taxon>Ophiocordycipitaceae</taxon>
        <taxon>Drechmeria</taxon>
    </lineage>
</organism>
<accession>A0A151GJI7</accession>
<reference evidence="2 3" key="1">
    <citation type="journal article" date="2016" name="Sci. Rep.">
        <title>Insights into Adaptations to a Near-Obligate Nematode Endoparasitic Lifestyle from the Finished Genome of Drechmeria coniospora.</title>
        <authorList>
            <person name="Zhang L."/>
            <person name="Zhou Z."/>
            <person name="Guo Q."/>
            <person name="Fokkens L."/>
            <person name="Miskei M."/>
            <person name="Pocsi I."/>
            <person name="Zhang W."/>
            <person name="Chen M."/>
            <person name="Wang L."/>
            <person name="Sun Y."/>
            <person name="Donzelli B.G."/>
            <person name="Gibson D.M."/>
            <person name="Nelson D.R."/>
            <person name="Luo J.G."/>
            <person name="Rep M."/>
            <person name="Liu H."/>
            <person name="Yang S."/>
            <person name="Wang J."/>
            <person name="Krasnoff S.B."/>
            <person name="Xu Y."/>
            <person name="Molnar I."/>
            <person name="Lin M."/>
        </authorList>
    </citation>
    <scope>NUCLEOTIDE SEQUENCE [LARGE SCALE GENOMIC DNA]</scope>
    <source>
        <strain evidence="2 3">ARSEF 6962</strain>
    </source>
</reference>
<dbReference type="STRING" id="98403.A0A151GJI7"/>
<sequence length="74" mass="7539">MTGRQNPGNVSNRAQEEVQNMASKGGQAGHSGGFANMDPDKQREIASKGGQHSSGSYESGSQKGKEAGAMGGSK</sequence>
<dbReference type="EMBL" id="LAYC01000002">
    <property type="protein sequence ID" value="KYK57248.1"/>
    <property type="molecule type" value="Genomic_DNA"/>
</dbReference>
<dbReference type="Pfam" id="PF10685">
    <property type="entry name" value="KGG"/>
    <property type="match status" value="1"/>
</dbReference>
<evidence type="ECO:0000313" key="3">
    <source>
        <dbReference type="Proteomes" id="UP000076580"/>
    </source>
</evidence>
<evidence type="ECO:0000313" key="2">
    <source>
        <dbReference type="EMBL" id="KYK57248.1"/>
    </source>
</evidence>
<name>A0A151GJI7_DRECN</name>
<dbReference type="Proteomes" id="UP000076580">
    <property type="component" value="Chromosome 02"/>
</dbReference>
<comment type="caution">
    <text evidence="2">The sequence shown here is derived from an EMBL/GenBank/DDBJ whole genome shotgun (WGS) entry which is preliminary data.</text>
</comment>
<proteinExistence type="predicted"/>
<feature type="compositionally biased region" description="Polar residues" evidence="1">
    <location>
        <begin position="50"/>
        <end position="62"/>
    </location>
</feature>
<dbReference type="RefSeq" id="XP_040656600.1">
    <property type="nucleotide sequence ID" value="XM_040801567.1"/>
</dbReference>
<dbReference type="OrthoDB" id="4926821at2759"/>
<keyword evidence="3" id="KW-1185">Reference proteome</keyword>
<protein>
    <submittedName>
        <fullName evidence="2">Conidiation-specific protein 10</fullName>
    </submittedName>
</protein>
<feature type="region of interest" description="Disordered" evidence="1">
    <location>
        <begin position="1"/>
        <end position="74"/>
    </location>
</feature>
<dbReference type="GeneID" id="63716898"/>
<evidence type="ECO:0000256" key="1">
    <source>
        <dbReference type="SAM" id="MobiDB-lite"/>
    </source>
</evidence>